<reference evidence="3 4" key="1">
    <citation type="submission" date="2019-07" db="EMBL/GenBank/DDBJ databases">
        <title>Novel species isolated from glacier.</title>
        <authorList>
            <person name="Liu Q."/>
            <person name="Xin Y.-H."/>
        </authorList>
    </citation>
    <scope>NUCLEOTIDE SEQUENCE [LARGE SCALE GENOMIC DNA]</scope>
    <source>
        <strain evidence="3 4">LB1R16</strain>
    </source>
</reference>
<dbReference type="Proteomes" id="UP000317894">
    <property type="component" value="Unassembled WGS sequence"/>
</dbReference>
<evidence type="ECO:0000259" key="2">
    <source>
        <dbReference type="Pfam" id="PF07510"/>
    </source>
</evidence>
<evidence type="ECO:0000313" key="3">
    <source>
        <dbReference type="EMBL" id="TRW17167.1"/>
    </source>
</evidence>
<organism evidence="3 4">
    <name type="scientific">Glacieibacterium frigidum</name>
    <dbReference type="NCBI Taxonomy" id="2593303"/>
    <lineage>
        <taxon>Bacteria</taxon>
        <taxon>Pseudomonadati</taxon>
        <taxon>Pseudomonadota</taxon>
        <taxon>Alphaproteobacteria</taxon>
        <taxon>Sphingomonadales</taxon>
        <taxon>Sphingosinicellaceae</taxon>
        <taxon>Glacieibacterium</taxon>
    </lineage>
</organism>
<name>A0A552UG37_9SPHN</name>
<protein>
    <submittedName>
        <fullName evidence="3">DUF262 domain-containing protein</fullName>
    </submittedName>
</protein>
<evidence type="ECO:0000259" key="1">
    <source>
        <dbReference type="Pfam" id="PF03235"/>
    </source>
</evidence>
<dbReference type="Pfam" id="PF03235">
    <property type="entry name" value="GmrSD_N"/>
    <property type="match status" value="1"/>
</dbReference>
<feature type="domain" description="GmrSD restriction endonucleases N-terminal" evidence="1">
    <location>
        <begin position="13"/>
        <end position="238"/>
    </location>
</feature>
<dbReference type="PANTHER" id="PTHR35149">
    <property type="entry name" value="SLL5132 PROTEIN"/>
    <property type="match status" value="1"/>
</dbReference>
<dbReference type="OrthoDB" id="9798761at2"/>
<dbReference type="AlphaFoldDB" id="A0A552UG37"/>
<keyword evidence="4" id="KW-1185">Reference proteome</keyword>
<comment type="caution">
    <text evidence="3">The sequence shown here is derived from an EMBL/GenBank/DDBJ whole genome shotgun (WGS) entry which is preliminary data.</text>
</comment>
<feature type="domain" description="GmrSD restriction endonucleases C-terminal" evidence="2">
    <location>
        <begin position="423"/>
        <end position="556"/>
    </location>
</feature>
<dbReference type="RefSeq" id="WP_143554712.1">
    <property type="nucleotide sequence ID" value="NZ_VJWA01000001.1"/>
</dbReference>
<gene>
    <name evidence="3" type="ORF">FMM06_02910</name>
</gene>
<dbReference type="EMBL" id="VJWA01000001">
    <property type="protein sequence ID" value="TRW17167.1"/>
    <property type="molecule type" value="Genomic_DNA"/>
</dbReference>
<dbReference type="Pfam" id="PF07510">
    <property type="entry name" value="GmrSD_C"/>
    <property type="match status" value="1"/>
</dbReference>
<dbReference type="InterPro" id="IPR004919">
    <property type="entry name" value="GmrSD_N"/>
</dbReference>
<evidence type="ECO:0000313" key="4">
    <source>
        <dbReference type="Proteomes" id="UP000317894"/>
    </source>
</evidence>
<sequence length="567" mass="63584">MSGKFDFDSMGIGDLLKRGLLTVPANQRSYAWGEKQVRELLQDLNEAITNDDPDYFLGTVVLVMKDDGVPSIADGQQRIATTSIILARMRDLQTRLRRGPRAQAIENTYLREIDVDTEEHVPKLRMNIEDNEFYANDILQHHGLDQYNPKRTPEKIASNEKLKKASSLIVEFLDDVIKPLKPEQQSDYLNRWLKFIKERASVVVVTAPDEVGAYRMFETLNDRGLKASQADILKNFLFSKAPNRLNEAQSLWSAITGAIESLGDPDGSRLVTYIRHYWIVINGPTKERELAASVKIEISNESKALSFLKACADGVNTYVALWSSNHPYWSTHRPKTRNAVDTIAHHLQIEQIRPLMFAVALKFSVNEAEKAFRLFVSWSVRFLVFGGRGGMLDSQYSLRAAEIGDEKIKTAAALRTAMSRYVPTDPEFETAFATARVSRARLARYYLRAIENEMAGTEQPEMVPNEDVESVNLEHVVPLTPGDSWGLSDDEAEAVQKLIGNLALMQAGPNSQEGNGSFADKKKAYGASQFKTTSMIASFEKWDASSIRARQSELAKLAVGAWPLAFK</sequence>
<dbReference type="PANTHER" id="PTHR35149:SF1">
    <property type="entry name" value="DUF5655 DOMAIN-CONTAINING PROTEIN"/>
    <property type="match status" value="1"/>
</dbReference>
<accession>A0A552UG37</accession>
<proteinExistence type="predicted"/>
<dbReference type="InterPro" id="IPR011089">
    <property type="entry name" value="GmrSD_C"/>
</dbReference>